<dbReference type="AlphaFoldDB" id="E6VTX4"/>
<dbReference type="SUPFAM" id="SSF109604">
    <property type="entry name" value="HD-domain/PDEase-like"/>
    <property type="match status" value="1"/>
</dbReference>
<evidence type="ECO:0008006" key="3">
    <source>
        <dbReference type="Google" id="ProtNLM"/>
    </source>
</evidence>
<evidence type="ECO:0000313" key="2">
    <source>
        <dbReference type="Proteomes" id="UP000002191"/>
    </source>
</evidence>
<dbReference type="STRING" id="643562.Daes_0037"/>
<reference evidence="2" key="1">
    <citation type="submission" date="2010-12" db="EMBL/GenBank/DDBJ databases">
        <title>Complete sequence of Desulfovibrio aespoeensis Aspo-2.</title>
        <authorList>
            <consortium name="US DOE Joint Genome Institute"/>
            <person name="Lucas S."/>
            <person name="Copeland A."/>
            <person name="Lapidus A."/>
            <person name="Cheng J.-F."/>
            <person name="Goodwin L."/>
            <person name="Pitluck S."/>
            <person name="Chertkov O."/>
            <person name="Misra M."/>
            <person name="Detter J.C."/>
            <person name="Han C."/>
            <person name="Tapia R."/>
            <person name="Land M."/>
            <person name="Hauser L."/>
            <person name="Kyrpides N."/>
            <person name="Ivanova N."/>
            <person name="Ovchinnikova G."/>
            <person name="Pedersen K."/>
            <person name="Jagevall S."/>
            <person name="Hazen T."/>
            <person name="Woyke T."/>
        </authorList>
    </citation>
    <scope>NUCLEOTIDE SEQUENCE [LARGE SCALE GENOMIC DNA]</scope>
    <source>
        <strain evidence="2">ATCC 700646 / DSM 10631 / Aspo-2</strain>
    </source>
</reference>
<gene>
    <name evidence="1" type="ordered locus">Daes_0037</name>
</gene>
<keyword evidence="2" id="KW-1185">Reference proteome</keyword>
<organism evidence="1 2">
    <name type="scientific">Pseudodesulfovibrio aespoeensis (strain ATCC 700646 / DSM 10631 / Aspo-2)</name>
    <name type="common">Desulfovibrio aespoeensis</name>
    <dbReference type="NCBI Taxonomy" id="643562"/>
    <lineage>
        <taxon>Bacteria</taxon>
        <taxon>Pseudomonadati</taxon>
        <taxon>Thermodesulfobacteriota</taxon>
        <taxon>Desulfovibrionia</taxon>
        <taxon>Desulfovibrionales</taxon>
        <taxon>Desulfovibrionaceae</taxon>
    </lineage>
</organism>
<evidence type="ECO:0000313" key="1">
    <source>
        <dbReference type="EMBL" id="ADU61066.1"/>
    </source>
</evidence>
<accession>E6VTX4</accession>
<proteinExistence type="predicted"/>
<dbReference type="CDD" id="cd00077">
    <property type="entry name" value="HDc"/>
    <property type="match status" value="1"/>
</dbReference>
<dbReference type="HOGENOM" id="CLU_079362_0_0_7"/>
<sequence length="307" mass="35025">MIAPNAATGGKPAKLYDMVDPADGECVLREAEECLREFFPASDPALLRRAFADVQSLFHGQYPGYRASNTKYHDFEHTCSVVLAQARLIHGAMSEGWRFSELDAVKGLLASLYHDVGLIQAEDDILGTGAKYTVGHEERSIQFMRQNLNGSLPADDIEDMADCIRCTILAMPPARIAFRSEPMQMMGWFLGSADLLAQIADRYYLEKLLLLFEEFKEARLPGYDTPYDLLVKTRNFYQDVARKRLDNDLGRVDRYMRAYFNHRFGVDRDFYTEAIHRNLDYLDTIVGQCRDDIACFMQGLRRSEALL</sequence>
<dbReference type="eggNOG" id="ENOG502Z8JT">
    <property type="taxonomic scope" value="Bacteria"/>
</dbReference>
<dbReference type="EMBL" id="CP002431">
    <property type="protein sequence ID" value="ADU61066.1"/>
    <property type="molecule type" value="Genomic_DNA"/>
</dbReference>
<reference evidence="1 2" key="2">
    <citation type="journal article" date="2014" name="Genome Announc.">
        <title>Complete Genome Sequence of the Subsurface, Mesophilic Sulfate-Reducing Bacterium Desulfovibrio aespoeensis Aspo-2.</title>
        <authorList>
            <person name="Pedersen K."/>
            <person name="Bengtsson A."/>
            <person name="Edlund J."/>
            <person name="Rabe L."/>
            <person name="Hazen T."/>
            <person name="Chakraborty R."/>
            <person name="Goodwin L."/>
            <person name="Shapiro N."/>
        </authorList>
    </citation>
    <scope>NUCLEOTIDE SEQUENCE [LARGE SCALE GENOMIC DNA]</scope>
    <source>
        <strain evidence="2">ATCC 700646 / DSM 10631 / Aspo-2</strain>
    </source>
</reference>
<protein>
    <recommendedName>
        <fullName evidence="3">HD/PDEase domain-containing protein</fullName>
    </recommendedName>
</protein>
<dbReference type="Proteomes" id="UP000002191">
    <property type="component" value="Chromosome"/>
</dbReference>
<dbReference type="Gene3D" id="1.10.3210.10">
    <property type="entry name" value="Hypothetical protein af1432"/>
    <property type="match status" value="1"/>
</dbReference>
<dbReference type="InterPro" id="IPR003607">
    <property type="entry name" value="HD/PDEase_dom"/>
</dbReference>
<dbReference type="KEGG" id="das:Daes_0037"/>
<name>E6VTX4_PSEA9</name>
<dbReference type="RefSeq" id="WP_013513003.1">
    <property type="nucleotide sequence ID" value="NC_014844.1"/>
</dbReference>
<dbReference type="OrthoDB" id="188290at2"/>